<evidence type="ECO:0000313" key="1">
    <source>
        <dbReference type="EMBL" id="JAH73372.1"/>
    </source>
</evidence>
<reference evidence="1" key="2">
    <citation type="journal article" date="2015" name="Fish Shellfish Immunol.">
        <title>Early steps in the European eel (Anguilla anguilla)-Vibrio vulnificus interaction in the gills: Role of the RtxA13 toxin.</title>
        <authorList>
            <person name="Callol A."/>
            <person name="Pajuelo D."/>
            <person name="Ebbesson L."/>
            <person name="Teles M."/>
            <person name="MacKenzie S."/>
            <person name="Amaro C."/>
        </authorList>
    </citation>
    <scope>NUCLEOTIDE SEQUENCE</scope>
</reference>
<proteinExistence type="predicted"/>
<accession>A0A0E9V5R3</accession>
<reference evidence="1" key="1">
    <citation type="submission" date="2014-11" db="EMBL/GenBank/DDBJ databases">
        <authorList>
            <person name="Amaro Gonzalez C."/>
        </authorList>
    </citation>
    <scope>NUCLEOTIDE SEQUENCE</scope>
</reference>
<protein>
    <submittedName>
        <fullName evidence="1">Uncharacterized protein</fullName>
    </submittedName>
</protein>
<sequence>MLSQSITTQDMNFNFQLSFYCQFGARKGFILFHLTLKLKQLGIKYHCCLK</sequence>
<name>A0A0E9V5R3_ANGAN</name>
<dbReference type="AlphaFoldDB" id="A0A0E9V5R3"/>
<dbReference type="EMBL" id="GBXM01103372">
    <property type="protein sequence ID" value="JAH05205.1"/>
    <property type="molecule type" value="Transcribed_RNA"/>
</dbReference>
<organism evidence="1">
    <name type="scientific">Anguilla anguilla</name>
    <name type="common">European freshwater eel</name>
    <name type="synonym">Muraena anguilla</name>
    <dbReference type="NCBI Taxonomy" id="7936"/>
    <lineage>
        <taxon>Eukaryota</taxon>
        <taxon>Metazoa</taxon>
        <taxon>Chordata</taxon>
        <taxon>Craniata</taxon>
        <taxon>Vertebrata</taxon>
        <taxon>Euteleostomi</taxon>
        <taxon>Actinopterygii</taxon>
        <taxon>Neopterygii</taxon>
        <taxon>Teleostei</taxon>
        <taxon>Anguilliformes</taxon>
        <taxon>Anguillidae</taxon>
        <taxon>Anguilla</taxon>
    </lineage>
</organism>
<dbReference type="EMBL" id="GBXM01035205">
    <property type="protein sequence ID" value="JAH73372.1"/>
    <property type="molecule type" value="Transcribed_RNA"/>
</dbReference>